<protein>
    <submittedName>
        <fullName evidence="2">Uncharacterized protein</fullName>
    </submittedName>
</protein>
<dbReference type="AlphaFoldDB" id="D6YRL0"/>
<name>D6YRL0_WADCW</name>
<keyword evidence="1" id="KW-0472">Membrane</keyword>
<keyword evidence="3" id="KW-1185">Reference proteome</keyword>
<dbReference type="KEGG" id="wch:wcw_1354"/>
<gene>
    <name evidence="2" type="ordered locus">wcw_1354</name>
</gene>
<dbReference type="Proteomes" id="UP000001505">
    <property type="component" value="Chromosome"/>
</dbReference>
<dbReference type="STRING" id="716544.wcw_1354"/>
<evidence type="ECO:0000313" key="2">
    <source>
        <dbReference type="EMBL" id="ADI38706.1"/>
    </source>
</evidence>
<accession>D6YRL0</accession>
<organism evidence="2 3">
    <name type="scientific">Waddlia chondrophila (strain ATCC VR-1470 / WSU 86-1044)</name>
    <dbReference type="NCBI Taxonomy" id="716544"/>
    <lineage>
        <taxon>Bacteria</taxon>
        <taxon>Pseudomonadati</taxon>
        <taxon>Chlamydiota</taxon>
        <taxon>Chlamydiia</taxon>
        <taxon>Parachlamydiales</taxon>
        <taxon>Waddliaceae</taxon>
        <taxon>Waddlia</taxon>
    </lineage>
</organism>
<feature type="transmembrane region" description="Helical" evidence="1">
    <location>
        <begin position="13"/>
        <end position="32"/>
    </location>
</feature>
<dbReference type="HOGENOM" id="CLU_2195857_0_0_0"/>
<keyword evidence="1" id="KW-1133">Transmembrane helix</keyword>
<sequence length="108" mass="11791">MRQYLQACSIKDVFFPLIIPYLSTIQIMRFIVDFKKNNYVIIGEEEIEMALDSGFSASSGGGAASVREIFLKYVHNPALAQAQGPGDSAFDVVAPAVGAWSRMEGLVD</sequence>
<reference evidence="2 3" key="1">
    <citation type="journal article" date="2010" name="PLoS ONE">
        <title>The Waddlia genome: a window into chlamydial biology.</title>
        <authorList>
            <person name="Bertelli C."/>
            <person name="Collyn F."/>
            <person name="Croxatto A."/>
            <person name="Ruckert C."/>
            <person name="Polkinghorne A."/>
            <person name="Kebbi-Beghdadi C."/>
            <person name="Goesmann A."/>
            <person name="Vaughan L."/>
            <person name="Greub G."/>
        </authorList>
    </citation>
    <scope>NUCLEOTIDE SEQUENCE [LARGE SCALE GENOMIC DNA]</scope>
    <source>
        <strain evidence="3">ATCC VR-1470 / WSU 86-1044</strain>
    </source>
</reference>
<dbReference type="EMBL" id="CP001928">
    <property type="protein sequence ID" value="ADI38706.1"/>
    <property type="molecule type" value="Genomic_DNA"/>
</dbReference>
<proteinExistence type="predicted"/>
<evidence type="ECO:0000256" key="1">
    <source>
        <dbReference type="SAM" id="Phobius"/>
    </source>
</evidence>
<keyword evidence="1" id="KW-0812">Transmembrane</keyword>
<evidence type="ECO:0000313" key="3">
    <source>
        <dbReference type="Proteomes" id="UP000001505"/>
    </source>
</evidence>